<evidence type="ECO:0000259" key="1">
    <source>
        <dbReference type="PROSITE" id="PS50994"/>
    </source>
</evidence>
<dbReference type="InterPro" id="IPR012337">
    <property type="entry name" value="RNaseH-like_sf"/>
</dbReference>
<dbReference type="Gene3D" id="3.30.420.10">
    <property type="entry name" value="Ribonuclease H-like superfamily/Ribonuclease H"/>
    <property type="match status" value="1"/>
</dbReference>
<dbReference type="OrthoDB" id="2273864at2759"/>
<dbReference type="GO" id="GO:0005634">
    <property type="term" value="C:nucleus"/>
    <property type="evidence" value="ECO:0007669"/>
    <property type="project" value="UniProtKB-ARBA"/>
</dbReference>
<dbReference type="PANTHER" id="PTHR37984">
    <property type="entry name" value="PROTEIN CBG26694"/>
    <property type="match status" value="1"/>
</dbReference>
<name>A0A9P6KYB1_9MICR</name>
<reference evidence="2 3" key="1">
    <citation type="journal article" date="2020" name="Genome Biol. Evol.">
        <title>Comparative genomics of strictly vertically transmitted, feminizing microsporidia endosymbionts of amphipod crustaceans.</title>
        <authorList>
            <person name="Cormier A."/>
            <person name="Chebbi M.A."/>
            <person name="Giraud I."/>
            <person name="Wattier R."/>
            <person name="Teixeira M."/>
            <person name="Gilbert C."/>
            <person name="Rigaud T."/>
            <person name="Cordaux R."/>
        </authorList>
    </citation>
    <scope>NUCLEOTIDE SEQUENCE [LARGE SCALE GENOMIC DNA]</scope>
    <source>
        <strain evidence="2 3">Ou3-Ou53</strain>
    </source>
</reference>
<dbReference type="InterPro" id="IPR036397">
    <property type="entry name" value="RNaseH_sf"/>
</dbReference>
<dbReference type="GO" id="GO:0015074">
    <property type="term" value="P:DNA integration"/>
    <property type="evidence" value="ECO:0007669"/>
    <property type="project" value="InterPro"/>
</dbReference>
<protein>
    <submittedName>
        <fullName evidence="2">Transposon Tf2-6 polyprotein</fullName>
    </submittedName>
</protein>
<dbReference type="GO" id="GO:0003676">
    <property type="term" value="F:nucleic acid binding"/>
    <property type="evidence" value="ECO:0007669"/>
    <property type="project" value="InterPro"/>
</dbReference>
<organism evidence="2 3">
    <name type="scientific">Nosema granulosis</name>
    <dbReference type="NCBI Taxonomy" id="83296"/>
    <lineage>
        <taxon>Eukaryota</taxon>
        <taxon>Fungi</taxon>
        <taxon>Fungi incertae sedis</taxon>
        <taxon>Microsporidia</taxon>
        <taxon>Nosematidae</taxon>
        <taxon>Nosema</taxon>
    </lineage>
</organism>
<evidence type="ECO:0000313" key="3">
    <source>
        <dbReference type="Proteomes" id="UP000740883"/>
    </source>
</evidence>
<dbReference type="AlphaFoldDB" id="A0A9P6KYB1"/>
<dbReference type="InterPro" id="IPR050951">
    <property type="entry name" value="Retrovirus_Pol_polyprotein"/>
</dbReference>
<keyword evidence="3" id="KW-1185">Reference proteome</keyword>
<gene>
    <name evidence="2" type="primary">Tf2-6_12</name>
    <name evidence="2" type="ORF">NGRA_2572</name>
</gene>
<dbReference type="EMBL" id="SBJO01000311">
    <property type="protein sequence ID" value="KAF9761542.1"/>
    <property type="molecule type" value="Genomic_DNA"/>
</dbReference>
<dbReference type="Proteomes" id="UP000740883">
    <property type="component" value="Unassembled WGS sequence"/>
</dbReference>
<comment type="caution">
    <text evidence="2">The sequence shown here is derived from an EMBL/GenBank/DDBJ whole genome shotgun (WGS) entry which is preliminary data.</text>
</comment>
<dbReference type="InterPro" id="IPR001584">
    <property type="entry name" value="Integrase_cat-core"/>
</dbReference>
<proteinExistence type="predicted"/>
<dbReference type="SUPFAM" id="SSF53098">
    <property type="entry name" value="Ribonuclease H-like"/>
    <property type="match status" value="1"/>
</dbReference>
<dbReference type="PROSITE" id="PS50994">
    <property type="entry name" value="INTEGRASE"/>
    <property type="match status" value="1"/>
</dbReference>
<dbReference type="PANTHER" id="PTHR37984:SF5">
    <property type="entry name" value="PROTEIN NYNRIN-LIKE"/>
    <property type="match status" value="1"/>
</dbReference>
<sequence length="230" mass="26805">MVSRLEELFYMIGPPQILQSDNGKEFVNREITSLYDRFKITIKHSRPRHPQSQGKVERFNQTLTRFLKKFVCGDRNSDQHHNKVWKKHLNKIVYEYNLAKHSATDKKPFRLLYQYPGYNTVLNVTEIEEDKEVTWVPSIEASYLDRMDKHPCVHLSKHDFSKGDCVLVANDLDSNTKTKKSKLSSFSEGLIANDLDSNTKTKKSKPSSFFFSEEAVILEIIKKKPCLFLD</sequence>
<accession>A0A9P6KYB1</accession>
<feature type="domain" description="Integrase catalytic" evidence="1">
    <location>
        <begin position="1"/>
        <end position="116"/>
    </location>
</feature>
<evidence type="ECO:0000313" key="2">
    <source>
        <dbReference type="EMBL" id="KAF9761542.1"/>
    </source>
</evidence>